<reference evidence="1 2" key="1">
    <citation type="submission" date="2015-08" db="EMBL/GenBank/DDBJ databases">
        <title>Emmonsia species relationships and genome sequence.</title>
        <authorList>
            <person name="Cuomo C.A."/>
            <person name="Schwartz I.S."/>
            <person name="Kenyon C."/>
            <person name="De Hoog G.S."/>
            <person name="Govender N.P."/>
            <person name="Botha A."/>
            <person name="Moreno L."/>
            <person name="De Vries M."/>
            <person name="Munoz J.F."/>
            <person name="Stielow J.B."/>
        </authorList>
    </citation>
    <scope>NUCLEOTIDE SEQUENCE [LARGE SCALE GENOMIC DNA]</scope>
    <source>
        <strain evidence="1 2">EI222</strain>
    </source>
</reference>
<dbReference type="OrthoDB" id="10645832at2759"/>
<evidence type="ECO:0000313" key="1">
    <source>
        <dbReference type="EMBL" id="OJD21065.1"/>
    </source>
</evidence>
<keyword evidence="2" id="KW-1185">Reference proteome</keyword>
<dbReference type="AlphaFoldDB" id="A0A1J9PXK1"/>
<gene>
    <name evidence="1" type="ORF">ACJ73_07597</name>
</gene>
<dbReference type="Proteomes" id="UP000242791">
    <property type="component" value="Unassembled WGS sequence"/>
</dbReference>
<comment type="caution">
    <text evidence="1">The sequence shown here is derived from an EMBL/GenBank/DDBJ whole genome shotgun (WGS) entry which is preliminary data.</text>
</comment>
<evidence type="ECO:0000313" key="2">
    <source>
        <dbReference type="Proteomes" id="UP000242791"/>
    </source>
</evidence>
<name>A0A1J9PXK1_9EURO</name>
<proteinExistence type="predicted"/>
<dbReference type="VEuPathDB" id="FungiDB:ACJ73_07597"/>
<organism evidence="1 2">
    <name type="scientific">Blastomyces percursus</name>
    <dbReference type="NCBI Taxonomy" id="1658174"/>
    <lineage>
        <taxon>Eukaryota</taxon>
        <taxon>Fungi</taxon>
        <taxon>Dikarya</taxon>
        <taxon>Ascomycota</taxon>
        <taxon>Pezizomycotina</taxon>
        <taxon>Eurotiomycetes</taxon>
        <taxon>Eurotiomycetidae</taxon>
        <taxon>Onygenales</taxon>
        <taxon>Ajellomycetaceae</taxon>
        <taxon>Blastomyces</taxon>
    </lineage>
</organism>
<sequence>MAWVYLYQVSEAEEEENVLHNVETGRVQVALRSGLKTTAEEFAACPRSSDHAVAISLSLSPHQAADGKCRVSSLQQQQQQATRYGGEKAPPPTLCMATHISPSTSVTAAAARRPCCAKAPVQPPPAIDASSAGPKSSNDAILSSCIFTRRSMGRTLGAWVQHCVGDAD</sequence>
<accession>A0A1J9PXK1</accession>
<dbReference type="EMBL" id="LGTZ01001568">
    <property type="protein sequence ID" value="OJD21065.1"/>
    <property type="molecule type" value="Genomic_DNA"/>
</dbReference>
<protein>
    <submittedName>
        <fullName evidence="1">Uncharacterized protein</fullName>
    </submittedName>
</protein>